<organism evidence="1 2">
    <name type="scientific">Leucogyrophana mollusca</name>
    <dbReference type="NCBI Taxonomy" id="85980"/>
    <lineage>
        <taxon>Eukaryota</taxon>
        <taxon>Fungi</taxon>
        <taxon>Dikarya</taxon>
        <taxon>Basidiomycota</taxon>
        <taxon>Agaricomycotina</taxon>
        <taxon>Agaricomycetes</taxon>
        <taxon>Agaricomycetidae</taxon>
        <taxon>Boletales</taxon>
        <taxon>Boletales incertae sedis</taxon>
        <taxon>Leucogyrophana</taxon>
    </lineage>
</organism>
<evidence type="ECO:0000313" key="1">
    <source>
        <dbReference type="EMBL" id="KAH7916995.1"/>
    </source>
</evidence>
<accession>A0ACB8AU31</accession>
<name>A0ACB8AU31_9AGAM</name>
<evidence type="ECO:0000313" key="2">
    <source>
        <dbReference type="Proteomes" id="UP000790709"/>
    </source>
</evidence>
<sequence>MFSEQPSKSESDSPGSSYYSAMHSQLSSCTTSPFAVRHLEQHWSSSIDDLPPIPIPFALETFLLAKKFKLPSVLKRAFYELLRTSGLGLDVLDLGVPYEAEFTRQDFTLLVRTREKLDATWTKVTIVQPQPPDMDLWTCCMSRETQRAFWDSAVFESGLQIRFLHDPICGLMELEHMGLPYCDRCVVAKRRGWEEVRISLWSYLDEVLAPVVAH</sequence>
<comment type="caution">
    <text evidence="1">The sequence shown here is derived from an EMBL/GenBank/DDBJ whole genome shotgun (WGS) entry which is preliminary data.</text>
</comment>
<dbReference type="EMBL" id="MU267370">
    <property type="protein sequence ID" value="KAH7916995.1"/>
    <property type="molecule type" value="Genomic_DNA"/>
</dbReference>
<keyword evidence="2" id="KW-1185">Reference proteome</keyword>
<reference evidence="1" key="1">
    <citation type="journal article" date="2021" name="New Phytol.">
        <title>Evolutionary innovations through gain and loss of genes in the ectomycorrhizal Boletales.</title>
        <authorList>
            <person name="Wu G."/>
            <person name="Miyauchi S."/>
            <person name="Morin E."/>
            <person name="Kuo A."/>
            <person name="Drula E."/>
            <person name="Varga T."/>
            <person name="Kohler A."/>
            <person name="Feng B."/>
            <person name="Cao Y."/>
            <person name="Lipzen A."/>
            <person name="Daum C."/>
            <person name="Hundley H."/>
            <person name="Pangilinan J."/>
            <person name="Johnson J."/>
            <person name="Barry K."/>
            <person name="LaButti K."/>
            <person name="Ng V."/>
            <person name="Ahrendt S."/>
            <person name="Min B."/>
            <person name="Choi I.G."/>
            <person name="Park H."/>
            <person name="Plett J.M."/>
            <person name="Magnuson J."/>
            <person name="Spatafora J.W."/>
            <person name="Nagy L.G."/>
            <person name="Henrissat B."/>
            <person name="Grigoriev I.V."/>
            <person name="Yang Z.L."/>
            <person name="Xu J."/>
            <person name="Martin F.M."/>
        </authorList>
    </citation>
    <scope>NUCLEOTIDE SEQUENCE</scope>
    <source>
        <strain evidence="1">KUC20120723A-06</strain>
    </source>
</reference>
<proteinExistence type="predicted"/>
<gene>
    <name evidence="1" type="ORF">BV22DRAFT_1135801</name>
</gene>
<protein>
    <submittedName>
        <fullName evidence="1">Uncharacterized protein</fullName>
    </submittedName>
</protein>
<dbReference type="Proteomes" id="UP000790709">
    <property type="component" value="Unassembled WGS sequence"/>
</dbReference>